<gene>
    <name evidence="4" type="ORF">Tci_041758</name>
</gene>
<reference evidence="4" key="1">
    <citation type="journal article" date="2019" name="Sci. Rep.">
        <title>Draft genome of Tanacetum cinerariifolium, the natural source of mosquito coil.</title>
        <authorList>
            <person name="Yamashiro T."/>
            <person name="Shiraishi A."/>
            <person name="Satake H."/>
            <person name="Nakayama K."/>
        </authorList>
    </citation>
    <scope>NUCLEOTIDE SEQUENCE</scope>
</reference>
<comment type="caution">
    <text evidence="4">The sequence shown here is derived from an EMBL/GenBank/DDBJ whole genome shotgun (WGS) entry which is preliminary data.</text>
</comment>
<name>A0A6L2M803_TANCI</name>
<feature type="compositionally biased region" description="Polar residues" evidence="1">
    <location>
        <begin position="419"/>
        <end position="434"/>
    </location>
</feature>
<dbReference type="PANTHER" id="PTHR11439">
    <property type="entry name" value="GAG-POL-RELATED RETROTRANSPOSON"/>
    <property type="match status" value="1"/>
</dbReference>
<sequence length="897" mass="102283">MIPKSGDPNREVPIAKIFHEQTDDELTKKSSKANGRMETTCYHCSPTKDLHIADYTQLFDVLKFNQVEVVQNAVQNPGVQNIGNQNGLIVVPRIANQNVNQNRNGSVVAGLDEGNGNGNNVNQVRYYNCRGMEADESLAKHKDLEYEIERLLRVVVSQDIMPILQNPTVVETFNLQTELERMKERFENYVIKKENEYAKLWNDWYKKCEECKYDKISYDKAYNDMQQKIEQLGDLKGLNYAKENAHLKTTYKNLFDSINVTRTQTKSIIDSLQEKLHNKIYENAKLRAQLFDKVYEQKDNTQGMSANTKFTKQSILGKPPSSSKSKLNYVTPFPNSKVIPKVGETNALLKPVTSNSIPSTRESKVMKNDNLIASGMCPSKTSRLSIWNDKSEVVCAMCNQRLITANRDVYMRNYVNVMNSRNDNQNDNVSNVANQKKHKPEVKKSKKLGSKERLASPKPRKPRTYFMWSPTGRFFDCGGKLIESSDSKCQSDNSKGDNACASNPKEPTSKRFPNFPYFLGRLKPDASFLHVFEDLCYLKNDREDIGKLGAKGDIGLFFGYSATSCAYTVYNQRTKKIMETMNVNFDELLYMAFEKCCSKSGLQSMTSGQISSGIDLTYAPSTITSKKPTECELDLLFEAMYDDYIDTTPTPTNSSSQVADIPNTSHDVDELSQQQHVQQQVPPSDNIKPLTLKWLFKQAWRREHGHQKQDSPGCERYRQEEGIDFEESFILVARMEAIRIFWAYAAHKSFIVFQMDVKTTFLYSSLKEDMYVCQHEGFIDDDHPSHVYKLKKALYGLKQALRAWYDELSKFLQQNHFNKGTIDPTLFIRCFDDDILVDFGSKLTGFLDADYAGCKDSFKSTSGGAQFLSKKLVSWSSKKQDCMALPIAEAEYVSLSV</sequence>
<dbReference type="InterPro" id="IPR057670">
    <property type="entry name" value="SH3_retrovirus"/>
</dbReference>
<dbReference type="InterPro" id="IPR027267">
    <property type="entry name" value="AH/BAR_dom_sf"/>
</dbReference>
<dbReference type="Pfam" id="PF25597">
    <property type="entry name" value="SH3_retrovirus"/>
    <property type="match status" value="1"/>
</dbReference>
<dbReference type="SUPFAM" id="SSF103657">
    <property type="entry name" value="BAR/IMD domain-like"/>
    <property type="match status" value="1"/>
</dbReference>
<dbReference type="CDD" id="cd09272">
    <property type="entry name" value="RNase_HI_RT_Ty1"/>
    <property type="match status" value="1"/>
</dbReference>
<feature type="compositionally biased region" description="Basic residues" evidence="1">
    <location>
        <begin position="435"/>
        <end position="448"/>
    </location>
</feature>
<dbReference type="PANTHER" id="PTHR11439:SF483">
    <property type="entry name" value="PEPTIDE SYNTHASE GLIP-LIKE, PUTATIVE (AFU_ORTHOLOGUE AFUA_3G12920)-RELATED"/>
    <property type="match status" value="1"/>
</dbReference>
<feature type="domain" description="Reverse transcriptase Ty1/copia-type" evidence="2">
    <location>
        <begin position="684"/>
        <end position="834"/>
    </location>
</feature>
<proteinExistence type="predicted"/>
<evidence type="ECO:0000256" key="1">
    <source>
        <dbReference type="SAM" id="MobiDB-lite"/>
    </source>
</evidence>
<evidence type="ECO:0000313" key="4">
    <source>
        <dbReference type="EMBL" id="GEU69780.1"/>
    </source>
</evidence>
<protein>
    <submittedName>
        <fullName evidence="4">Retrovirus-related Pol polyprotein from transposon TNT 1-94</fullName>
    </submittedName>
</protein>
<accession>A0A6L2M803</accession>
<evidence type="ECO:0000259" key="2">
    <source>
        <dbReference type="Pfam" id="PF07727"/>
    </source>
</evidence>
<dbReference type="EMBL" id="BKCJ010005999">
    <property type="protein sequence ID" value="GEU69780.1"/>
    <property type="molecule type" value="Genomic_DNA"/>
</dbReference>
<evidence type="ECO:0000259" key="3">
    <source>
        <dbReference type="Pfam" id="PF25597"/>
    </source>
</evidence>
<dbReference type="AlphaFoldDB" id="A0A6L2M803"/>
<organism evidence="4">
    <name type="scientific">Tanacetum cinerariifolium</name>
    <name type="common">Dalmatian daisy</name>
    <name type="synonym">Chrysanthemum cinerariifolium</name>
    <dbReference type="NCBI Taxonomy" id="118510"/>
    <lineage>
        <taxon>Eukaryota</taxon>
        <taxon>Viridiplantae</taxon>
        <taxon>Streptophyta</taxon>
        <taxon>Embryophyta</taxon>
        <taxon>Tracheophyta</taxon>
        <taxon>Spermatophyta</taxon>
        <taxon>Magnoliopsida</taxon>
        <taxon>eudicotyledons</taxon>
        <taxon>Gunneridae</taxon>
        <taxon>Pentapetalae</taxon>
        <taxon>asterids</taxon>
        <taxon>campanulids</taxon>
        <taxon>Asterales</taxon>
        <taxon>Asteraceae</taxon>
        <taxon>Asteroideae</taxon>
        <taxon>Anthemideae</taxon>
        <taxon>Anthemidinae</taxon>
        <taxon>Tanacetum</taxon>
    </lineage>
</organism>
<feature type="region of interest" description="Disordered" evidence="1">
    <location>
        <begin position="419"/>
        <end position="463"/>
    </location>
</feature>
<feature type="domain" description="Retroviral polymerase SH3-like" evidence="3">
    <location>
        <begin position="535"/>
        <end position="588"/>
    </location>
</feature>
<dbReference type="Pfam" id="PF07727">
    <property type="entry name" value="RVT_2"/>
    <property type="match status" value="1"/>
</dbReference>
<dbReference type="InterPro" id="IPR013103">
    <property type="entry name" value="RVT_2"/>
</dbReference>